<keyword evidence="4" id="KW-1185">Reference proteome</keyword>
<feature type="compositionally biased region" description="Basic and acidic residues" evidence="2">
    <location>
        <begin position="16"/>
        <end position="29"/>
    </location>
</feature>
<evidence type="ECO:0000313" key="4">
    <source>
        <dbReference type="Proteomes" id="UP001066276"/>
    </source>
</evidence>
<feature type="region of interest" description="Disordered" evidence="2">
    <location>
        <begin position="1"/>
        <end position="29"/>
    </location>
</feature>
<sequence>MAEKGKKTGKGNIASKNEKQQLDPSQGKEQKAGDVALVHVVTQKELFLQGELKSLKENLDMLVRRLRSLHLDNDFLEEEAKRIQLENKEYVSYLAKHARRNRGLIIRLSDQNKKELEEVQAEMLPMFVEYEKKGKELQSQLKQKEHELAGVVRETEELQPMRKVQAENLAEIKKLEMQVLSMRVRYADSVQMVKNTFLREKETYEKEAEMKVQKLSRSAMKEAQCSLIKLTMRAQEDNRKLSHKVLHLIRRLTILKALQLRLLAQNKKILEEVQHTKQLAHWHQRRLPLLGTPVEEPMPEEYQRCKDLAELRYILKHSTIRKTATAKEHHQYGGLQYVIDKYRAEGSEDLSTSEVNMHKRIQE</sequence>
<name>A0AAV7V2U6_PLEWA</name>
<protein>
    <recommendedName>
        <fullName evidence="5">DUF4515 domain-containing protein</fullName>
    </recommendedName>
</protein>
<evidence type="ECO:0000313" key="3">
    <source>
        <dbReference type="EMBL" id="KAJ1194921.1"/>
    </source>
</evidence>
<reference evidence="3" key="1">
    <citation type="journal article" date="2022" name="bioRxiv">
        <title>Sequencing and chromosome-scale assembly of the giantPleurodeles waltlgenome.</title>
        <authorList>
            <person name="Brown T."/>
            <person name="Elewa A."/>
            <person name="Iarovenko S."/>
            <person name="Subramanian E."/>
            <person name="Araus A.J."/>
            <person name="Petzold A."/>
            <person name="Susuki M."/>
            <person name="Suzuki K.-i.T."/>
            <person name="Hayashi T."/>
            <person name="Toyoda A."/>
            <person name="Oliveira C."/>
            <person name="Osipova E."/>
            <person name="Leigh N.D."/>
            <person name="Simon A."/>
            <person name="Yun M.H."/>
        </authorList>
    </citation>
    <scope>NUCLEOTIDE SEQUENCE</scope>
    <source>
        <strain evidence="3">20211129_DDA</strain>
        <tissue evidence="3">Liver</tissue>
    </source>
</reference>
<dbReference type="EMBL" id="JANPWB010000004">
    <property type="protein sequence ID" value="KAJ1194921.1"/>
    <property type="molecule type" value="Genomic_DNA"/>
</dbReference>
<gene>
    <name evidence="3" type="ORF">NDU88_004206</name>
</gene>
<dbReference type="PANTHER" id="PTHR14845:SF0">
    <property type="entry name" value="DUF4515 DOMAIN-CONTAINING PROTEIN"/>
    <property type="match status" value="1"/>
</dbReference>
<feature type="coiled-coil region" evidence="1">
    <location>
        <begin position="52"/>
        <end position="86"/>
    </location>
</feature>
<dbReference type="PANTHER" id="PTHR14845">
    <property type="entry name" value="COILED-COIL DOMAIN-CONTAINING 166"/>
    <property type="match status" value="1"/>
</dbReference>
<feature type="coiled-coil region" evidence="1">
    <location>
        <begin position="127"/>
        <end position="154"/>
    </location>
</feature>
<proteinExistence type="predicted"/>
<evidence type="ECO:0008006" key="5">
    <source>
        <dbReference type="Google" id="ProtNLM"/>
    </source>
</evidence>
<organism evidence="3 4">
    <name type="scientific">Pleurodeles waltl</name>
    <name type="common">Iberian ribbed newt</name>
    <dbReference type="NCBI Taxonomy" id="8319"/>
    <lineage>
        <taxon>Eukaryota</taxon>
        <taxon>Metazoa</taxon>
        <taxon>Chordata</taxon>
        <taxon>Craniata</taxon>
        <taxon>Vertebrata</taxon>
        <taxon>Euteleostomi</taxon>
        <taxon>Amphibia</taxon>
        <taxon>Batrachia</taxon>
        <taxon>Caudata</taxon>
        <taxon>Salamandroidea</taxon>
        <taxon>Salamandridae</taxon>
        <taxon>Pleurodelinae</taxon>
        <taxon>Pleurodeles</taxon>
    </lineage>
</organism>
<evidence type="ECO:0000256" key="2">
    <source>
        <dbReference type="SAM" id="MobiDB-lite"/>
    </source>
</evidence>
<dbReference type="AlphaFoldDB" id="A0AAV7V2U6"/>
<evidence type="ECO:0000256" key="1">
    <source>
        <dbReference type="SAM" id="Coils"/>
    </source>
</evidence>
<dbReference type="Proteomes" id="UP001066276">
    <property type="component" value="Chromosome 2_2"/>
</dbReference>
<keyword evidence="1" id="KW-0175">Coiled coil</keyword>
<comment type="caution">
    <text evidence="3">The sequence shown here is derived from an EMBL/GenBank/DDBJ whole genome shotgun (WGS) entry which is preliminary data.</text>
</comment>
<accession>A0AAV7V2U6</accession>